<dbReference type="PANTHER" id="PTHR21137:SF35">
    <property type="entry name" value="ODORANT RECEPTOR 19A-RELATED"/>
    <property type="match status" value="1"/>
</dbReference>
<reference evidence="11" key="1">
    <citation type="submission" date="2021-05" db="EMBL/GenBank/DDBJ databases">
        <authorList>
            <person name="Alioto T."/>
            <person name="Alioto T."/>
            <person name="Gomez Garrido J."/>
        </authorList>
    </citation>
    <scope>NUCLEOTIDE SEQUENCE</scope>
</reference>
<evidence type="ECO:0000256" key="9">
    <source>
        <dbReference type="ARBA" id="ARBA00023224"/>
    </source>
</evidence>
<feature type="transmembrane region" description="Helical" evidence="10">
    <location>
        <begin position="135"/>
        <end position="154"/>
    </location>
</feature>
<dbReference type="InterPro" id="IPR004117">
    <property type="entry name" value="7tm6_olfct_rcpt"/>
</dbReference>
<keyword evidence="3" id="KW-0716">Sensory transduction</keyword>
<dbReference type="EMBL" id="HBUF01068259">
    <property type="protein sequence ID" value="CAG6628615.1"/>
    <property type="molecule type" value="Transcribed_RNA"/>
</dbReference>
<proteinExistence type="predicted"/>
<dbReference type="GO" id="GO:0005549">
    <property type="term" value="F:odorant binding"/>
    <property type="evidence" value="ECO:0007669"/>
    <property type="project" value="InterPro"/>
</dbReference>
<sequence>MSLMPIVMIHVRGQYKMLCNYISMIGQEHRDYHGHRIFYTNIEKNEYTIKKESKLIPGLKPSQWQLLKPKMRLQKLYEANYLRQIIRSHQKLLAFQDEFTRVISPFMSILVVSNIVFFVLCLYQMVTGSAHISLLRYLKFVGVFLAIMLEFFLICCNSSEVGDECNDMMVSAIKQCGYEKCIAYQTRRDLCVLLSRVQRPNHLKFNQGTIVLSRILFLKVAKLTYSFVNFMRFNTSKGKI</sequence>
<feature type="transmembrane region" description="Helical" evidence="10">
    <location>
        <begin position="102"/>
        <end position="123"/>
    </location>
</feature>
<name>A0A8D8QBD2_9HEMI</name>
<protein>
    <submittedName>
        <fullName evidence="11">Uncharacterized protein</fullName>
    </submittedName>
</protein>
<evidence type="ECO:0000313" key="11">
    <source>
        <dbReference type="EMBL" id="CAG6628615.1"/>
    </source>
</evidence>
<evidence type="ECO:0000256" key="3">
    <source>
        <dbReference type="ARBA" id="ARBA00022606"/>
    </source>
</evidence>
<evidence type="ECO:0000256" key="4">
    <source>
        <dbReference type="ARBA" id="ARBA00022692"/>
    </source>
</evidence>
<dbReference type="GO" id="GO:0004984">
    <property type="term" value="F:olfactory receptor activity"/>
    <property type="evidence" value="ECO:0007669"/>
    <property type="project" value="InterPro"/>
</dbReference>
<evidence type="ECO:0000256" key="5">
    <source>
        <dbReference type="ARBA" id="ARBA00022725"/>
    </source>
</evidence>
<dbReference type="Pfam" id="PF02949">
    <property type="entry name" value="7tm_6"/>
    <property type="match status" value="1"/>
</dbReference>
<evidence type="ECO:0000256" key="6">
    <source>
        <dbReference type="ARBA" id="ARBA00022989"/>
    </source>
</evidence>
<dbReference type="PANTHER" id="PTHR21137">
    <property type="entry name" value="ODORANT RECEPTOR"/>
    <property type="match status" value="1"/>
</dbReference>
<organism evidence="11">
    <name type="scientific">Cacopsylla melanoneura</name>
    <dbReference type="NCBI Taxonomy" id="428564"/>
    <lineage>
        <taxon>Eukaryota</taxon>
        <taxon>Metazoa</taxon>
        <taxon>Ecdysozoa</taxon>
        <taxon>Arthropoda</taxon>
        <taxon>Hexapoda</taxon>
        <taxon>Insecta</taxon>
        <taxon>Pterygota</taxon>
        <taxon>Neoptera</taxon>
        <taxon>Paraneoptera</taxon>
        <taxon>Hemiptera</taxon>
        <taxon>Sternorrhyncha</taxon>
        <taxon>Psylloidea</taxon>
        <taxon>Psyllidae</taxon>
        <taxon>Psyllinae</taxon>
        <taxon>Cacopsylla</taxon>
    </lineage>
</organism>
<dbReference type="GO" id="GO:0005886">
    <property type="term" value="C:plasma membrane"/>
    <property type="evidence" value="ECO:0007669"/>
    <property type="project" value="UniProtKB-SubCell"/>
</dbReference>
<evidence type="ECO:0000256" key="2">
    <source>
        <dbReference type="ARBA" id="ARBA00022475"/>
    </source>
</evidence>
<keyword evidence="6 10" id="KW-1133">Transmembrane helix</keyword>
<keyword evidence="5" id="KW-0552">Olfaction</keyword>
<keyword evidence="7 10" id="KW-0472">Membrane</keyword>
<evidence type="ECO:0000256" key="8">
    <source>
        <dbReference type="ARBA" id="ARBA00023170"/>
    </source>
</evidence>
<dbReference type="AlphaFoldDB" id="A0A8D8QBD2"/>
<keyword evidence="9" id="KW-0807">Transducer</keyword>
<keyword evidence="8" id="KW-0675">Receptor</keyword>
<keyword evidence="4 10" id="KW-0812">Transmembrane</keyword>
<keyword evidence="2" id="KW-1003">Cell membrane</keyword>
<evidence type="ECO:0000256" key="1">
    <source>
        <dbReference type="ARBA" id="ARBA00004651"/>
    </source>
</evidence>
<dbReference type="GO" id="GO:0007165">
    <property type="term" value="P:signal transduction"/>
    <property type="evidence" value="ECO:0007669"/>
    <property type="project" value="UniProtKB-KW"/>
</dbReference>
<comment type="subcellular location">
    <subcellularLocation>
        <location evidence="1">Cell membrane</location>
        <topology evidence="1">Multi-pass membrane protein</topology>
    </subcellularLocation>
</comment>
<accession>A0A8D8QBD2</accession>
<evidence type="ECO:0000256" key="7">
    <source>
        <dbReference type="ARBA" id="ARBA00023136"/>
    </source>
</evidence>
<evidence type="ECO:0000256" key="10">
    <source>
        <dbReference type="SAM" id="Phobius"/>
    </source>
</evidence>